<organism evidence="2 3">
    <name type="scientific">Streptomyces bluensis</name>
    <dbReference type="NCBI Taxonomy" id="33897"/>
    <lineage>
        <taxon>Bacteria</taxon>
        <taxon>Bacillati</taxon>
        <taxon>Actinomycetota</taxon>
        <taxon>Actinomycetes</taxon>
        <taxon>Kitasatosporales</taxon>
        <taxon>Streptomycetaceae</taxon>
        <taxon>Streptomyces</taxon>
    </lineage>
</organism>
<name>A0ABW6UH44_9ACTN</name>
<dbReference type="Proteomes" id="UP001602058">
    <property type="component" value="Unassembled WGS sequence"/>
</dbReference>
<feature type="signal peptide" evidence="1">
    <location>
        <begin position="1"/>
        <end position="29"/>
    </location>
</feature>
<comment type="caution">
    <text evidence="2">The sequence shown here is derived from an EMBL/GenBank/DDBJ whole genome shotgun (WGS) entry which is preliminary data.</text>
</comment>
<dbReference type="EMBL" id="JBIAWJ010000006">
    <property type="protein sequence ID" value="MFF4522669.1"/>
    <property type="molecule type" value="Genomic_DNA"/>
</dbReference>
<keyword evidence="1" id="KW-0732">Signal</keyword>
<dbReference type="RefSeq" id="WP_351077763.1">
    <property type="nucleotide sequence ID" value="NZ_JBEOZG010000003.1"/>
</dbReference>
<evidence type="ECO:0000313" key="3">
    <source>
        <dbReference type="Proteomes" id="UP001602058"/>
    </source>
</evidence>
<evidence type="ECO:0008006" key="4">
    <source>
        <dbReference type="Google" id="ProtNLM"/>
    </source>
</evidence>
<protein>
    <recommendedName>
        <fullName evidence="4">Secreted protein</fullName>
    </recommendedName>
</protein>
<gene>
    <name evidence="2" type="ORF">ACFY1D_14780</name>
</gene>
<keyword evidence="3" id="KW-1185">Reference proteome</keyword>
<sequence length="165" mass="17466">MRVKRSILGLVGVLAWMLTAVFTTGSAQAAEPSDNGAGGNVRIAPSAPDSAQSVSAQGVAAVSPTISPATRFIHVATGEPYTCDSGNFCGEVWDPVVSKWKVFFLYYCNRYALANWNGMGDYTNAQTGGAAATFYRQNGSVLGTAPAGTVEVAQDWTPVWYIRNC</sequence>
<reference evidence="2 3" key="1">
    <citation type="submission" date="2024-10" db="EMBL/GenBank/DDBJ databases">
        <title>The Natural Products Discovery Center: Release of the First 8490 Sequenced Strains for Exploring Actinobacteria Biosynthetic Diversity.</title>
        <authorList>
            <person name="Kalkreuter E."/>
            <person name="Kautsar S.A."/>
            <person name="Yang D."/>
            <person name="Bader C.D."/>
            <person name="Teijaro C.N."/>
            <person name="Fluegel L."/>
            <person name="Davis C.M."/>
            <person name="Simpson J.R."/>
            <person name="Lauterbach L."/>
            <person name="Steele A.D."/>
            <person name="Gui C."/>
            <person name="Meng S."/>
            <person name="Li G."/>
            <person name="Viehrig K."/>
            <person name="Ye F."/>
            <person name="Su P."/>
            <person name="Kiefer A.F."/>
            <person name="Nichols A."/>
            <person name="Cepeda A.J."/>
            <person name="Yan W."/>
            <person name="Fan B."/>
            <person name="Jiang Y."/>
            <person name="Adhikari A."/>
            <person name="Zheng C.-J."/>
            <person name="Schuster L."/>
            <person name="Cowan T.M."/>
            <person name="Smanski M.J."/>
            <person name="Chevrette M.G."/>
            <person name="De Carvalho L.P.S."/>
            <person name="Shen B."/>
        </authorList>
    </citation>
    <scope>NUCLEOTIDE SEQUENCE [LARGE SCALE GENOMIC DNA]</scope>
    <source>
        <strain evidence="2 3">NPDC001390</strain>
    </source>
</reference>
<proteinExistence type="predicted"/>
<evidence type="ECO:0000313" key="2">
    <source>
        <dbReference type="EMBL" id="MFF4522669.1"/>
    </source>
</evidence>
<feature type="chain" id="PRO_5047306443" description="Secreted protein" evidence="1">
    <location>
        <begin position="30"/>
        <end position="165"/>
    </location>
</feature>
<accession>A0ABW6UH44</accession>
<evidence type="ECO:0000256" key="1">
    <source>
        <dbReference type="SAM" id="SignalP"/>
    </source>
</evidence>